<reference evidence="2" key="1">
    <citation type="journal article" date="2020" name="Nature">
        <title>Giant virus diversity and host interactions through global metagenomics.</title>
        <authorList>
            <person name="Schulz F."/>
            <person name="Roux S."/>
            <person name="Paez-Espino D."/>
            <person name="Jungbluth S."/>
            <person name="Walsh D.A."/>
            <person name="Denef V.J."/>
            <person name="McMahon K.D."/>
            <person name="Konstantinidis K.T."/>
            <person name="Eloe-Fadrosh E.A."/>
            <person name="Kyrpides N.C."/>
            <person name="Woyke T."/>
        </authorList>
    </citation>
    <scope>NUCLEOTIDE SEQUENCE</scope>
    <source>
        <strain evidence="2">GVMAG-S-1035118-87</strain>
    </source>
</reference>
<evidence type="ECO:0000256" key="1">
    <source>
        <dbReference type="SAM" id="MobiDB-lite"/>
    </source>
</evidence>
<accession>A0A6C0AI70</accession>
<dbReference type="AlphaFoldDB" id="A0A6C0AI70"/>
<protein>
    <submittedName>
        <fullName evidence="2">Uncharacterized protein</fullName>
    </submittedName>
</protein>
<proteinExistence type="predicted"/>
<dbReference type="EMBL" id="MN740625">
    <property type="protein sequence ID" value="QHS79065.1"/>
    <property type="molecule type" value="Genomic_DNA"/>
</dbReference>
<name>A0A6C0AI70_9ZZZZ</name>
<feature type="region of interest" description="Disordered" evidence="1">
    <location>
        <begin position="1"/>
        <end position="26"/>
    </location>
</feature>
<sequence>MYKRFNRKQKTRKKRKREQIDPFKSIHRNQSDYSKFWSHYRWDPYTYWPGRKSRGMLPLRNFSTRHGIIPGQKINV</sequence>
<evidence type="ECO:0000313" key="2">
    <source>
        <dbReference type="EMBL" id="QHS79065.1"/>
    </source>
</evidence>
<organism evidence="2">
    <name type="scientific">viral metagenome</name>
    <dbReference type="NCBI Taxonomy" id="1070528"/>
    <lineage>
        <taxon>unclassified sequences</taxon>
        <taxon>metagenomes</taxon>
        <taxon>organismal metagenomes</taxon>
    </lineage>
</organism>
<feature type="compositionally biased region" description="Basic residues" evidence="1">
    <location>
        <begin position="1"/>
        <end position="17"/>
    </location>
</feature>